<accession>A0ABT7W4Z8</accession>
<sequence>MSLPASLRASLAPSMRRAEAGWQRAAAWYRQRPPREQRLLAAAAAVAALALLFLVLIEPAWSAMRQAQRDLPALRVQAATVADLTAQVRAMQRHGAGSAAPAMPTAEELSASLRREGLPDEAWTLAAPAKSAGAAPEPGVTLSLREAPSSALFRWLDTAARDWRLSVAQAELTRATNPAGRRLPGRLSGTLTLRPAAPAS</sequence>
<dbReference type="EMBL" id="JAUDJE010000012">
    <property type="protein sequence ID" value="MDM9560243.1"/>
    <property type="molecule type" value="Genomic_DNA"/>
</dbReference>
<evidence type="ECO:0000313" key="1">
    <source>
        <dbReference type="EMBL" id="MDM9560243.1"/>
    </source>
</evidence>
<proteinExistence type="predicted"/>
<dbReference type="Pfam" id="PF04612">
    <property type="entry name" value="T2SSM"/>
    <property type="match status" value="1"/>
</dbReference>
<evidence type="ECO:0000313" key="2">
    <source>
        <dbReference type="Proteomes" id="UP001175604"/>
    </source>
</evidence>
<dbReference type="RefSeq" id="WP_289785947.1">
    <property type="nucleotide sequence ID" value="NZ_JAUDJE010000012.1"/>
</dbReference>
<protein>
    <submittedName>
        <fullName evidence="1">Type II secretion system protein GspM</fullName>
    </submittedName>
</protein>
<gene>
    <name evidence="1" type="primary">gspM</name>
    <name evidence="1" type="ORF">QUC21_14490</name>
</gene>
<dbReference type="Proteomes" id="UP001175604">
    <property type="component" value="Unassembled WGS sequence"/>
</dbReference>
<reference evidence="1" key="1">
    <citation type="submission" date="2023-06" db="EMBL/GenBank/DDBJ databases">
        <title>full genome analysis of Phenantherene degrader P3.</title>
        <authorList>
            <person name="Akbar A."/>
            <person name="Rahmeh R."/>
            <person name="Kishk M."/>
        </authorList>
    </citation>
    <scope>NUCLEOTIDE SEQUENCE</scope>
    <source>
        <strain evidence="1">P3</strain>
    </source>
</reference>
<dbReference type="InterPro" id="IPR007690">
    <property type="entry name" value="T2SS_GspM"/>
</dbReference>
<organism evidence="1 2">
    <name type="scientific">Bordetella petrii</name>
    <dbReference type="NCBI Taxonomy" id="94624"/>
    <lineage>
        <taxon>Bacteria</taxon>
        <taxon>Pseudomonadati</taxon>
        <taxon>Pseudomonadota</taxon>
        <taxon>Betaproteobacteria</taxon>
        <taxon>Burkholderiales</taxon>
        <taxon>Alcaligenaceae</taxon>
        <taxon>Bordetella</taxon>
    </lineage>
</organism>
<name>A0ABT7W4Z8_9BORD</name>
<comment type="caution">
    <text evidence="1">The sequence shown here is derived from an EMBL/GenBank/DDBJ whole genome shotgun (WGS) entry which is preliminary data.</text>
</comment>
<keyword evidence="2" id="KW-1185">Reference proteome</keyword>